<evidence type="ECO:0000259" key="1">
    <source>
        <dbReference type="Pfam" id="PF00535"/>
    </source>
</evidence>
<dbReference type="InterPro" id="IPR001173">
    <property type="entry name" value="Glyco_trans_2-like"/>
</dbReference>
<accession>A0A6C0BYG2</accession>
<dbReference type="EMBL" id="MN739291">
    <property type="protein sequence ID" value="QHS97216.1"/>
    <property type="molecule type" value="Genomic_DNA"/>
</dbReference>
<dbReference type="Pfam" id="PF00535">
    <property type="entry name" value="Glycos_transf_2"/>
    <property type="match status" value="1"/>
</dbReference>
<organism evidence="2">
    <name type="scientific">viral metagenome</name>
    <dbReference type="NCBI Taxonomy" id="1070528"/>
    <lineage>
        <taxon>unclassified sequences</taxon>
        <taxon>metagenomes</taxon>
        <taxon>organismal metagenomes</taxon>
    </lineage>
</organism>
<dbReference type="InterPro" id="IPR029044">
    <property type="entry name" value="Nucleotide-diphossugar_trans"/>
</dbReference>
<dbReference type="Gene3D" id="3.90.550.10">
    <property type="entry name" value="Spore Coat Polysaccharide Biosynthesis Protein SpsA, Chain A"/>
    <property type="match status" value="1"/>
</dbReference>
<name>A0A6C0BYG2_9ZZZZ</name>
<dbReference type="SUPFAM" id="SSF53448">
    <property type="entry name" value="Nucleotide-diphospho-sugar transferases"/>
    <property type="match status" value="1"/>
</dbReference>
<evidence type="ECO:0000313" key="2">
    <source>
        <dbReference type="EMBL" id="QHS97216.1"/>
    </source>
</evidence>
<dbReference type="PANTHER" id="PTHR22916">
    <property type="entry name" value="GLYCOSYLTRANSFERASE"/>
    <property type="match status" value="1"/>
</dbReference>
<protein>
    <recommendedName>
        <fullName evidence="1">Glycosyltransferase 2-like domain-containing protein</fullName>
    </recommendedName>
</protein>
<sequence length="247" mass="28960">MGKKNKKKKKVSALGKPFVSICTPTYNRRKFIPFLIKCYQSQTYPRELMEWVIIDDGEDSVEDLFKGVPTVKYTRLEEKMKLGAKRNYMHTKCKGEIIIYMDDDDFYHPERVNHAVNRLRGNPQALAAGSSVIHIFFKHIQTIYEFGPYGPRHATAGTFAFKKELLKQTKYDDDAEMAEEKQFLKNYTIPFVQLNPRKTMLVFAHDANTFDKKILLERGENDFMRKTQLKIKGFIKDKTMRDFYVGQ</sequence>
<proteinExistence type="predicted"/>
<dbReference type="AlphaFoldDB" id="A0A6C0BYG2"/>
<dbReference type="CDD" id="cd00761">
    <property type="entry name" value="Glyco_tranf_GTA_type"/>
    <property type="match status" value="1"/>
</dbReference>
<feature type="domain" description="Glycosyltransferase 2-like" evidence="1">
    <location>
        <begin position="20"/>
        <end position="134"/>
    </location>
</feature>
<reference evidence="2" key="1">
    <citation type="journal article" date="2020" name="Nature">
        <title>Giant virus diversity and host interactions through global metagenomics.</title>
        <authorList>
            <person name="Schulz F."/>
            <person name="Roux S."/>
            <person name="Paez-Espino D."/>
            <person name="Jungbluth S."/>
            <person name="Walsh D.A."/>
            <person name="Denef V.J."/>
            <person name="McMahon K.D."/>
            <person name="Konstantinidis K.T."/>
            <person name="Eloe-Fadrosh E.A."/>
            <person name="Kyrpides N.C."/>
            <person name="Woyke T."/>
        </authorList>
    </citation>
    <scope>NUCLEOTIDE SEQUENCE</scope>
    <source>
        <strain evidence="2">GVMAG-M-3300020169-51</strain>
    </source>
</reference>